<dbReference type="EMBL" id="BTCL01000001">
    <property type="protein sequence ID" value="GMK43180.1"/>
    <property type="molecule type" value="Genomic_DNA"/>
</dbReference>
<proteinExistence type="predicted"/>
<dbReference type="RefSeq" id="WP_317978562.1">
    <property type="nucleotide sequence ID" value="NZ_BTCL01000001.1"/>
</dbReference>
<dbReference type="SMART" id="SM00422">
    <property type="entry name" value="HTH_MERR"/>
    <property type="match status" value="1"/>
</dbReference>
<dbReference type="InterPro" id="IPR009061">
    <property type="entry name" value="DNA-bd_dom_put_sf"/>
</dbReference>
<dbReference type="InterPro" id="IPR000551">
    <property type="entry name" value="MerR-type_HTH_dom"/>
</dbReference>
<protein>
    <recommendedName>
        <fullName evidence="2">HTH merR-type domain-containing protein</fullName>
    </recommendedName>
</protein>
<keyword evidence="4" id="KW-1185">Reference proteome</keyword>
<evidence type="ECO:0000313" key="4">
    <source>
        <dbReference type="Proteomes" id="UP001285921"/>
    </source>
</evidence>
<evidence type="ECO:0000313" key="3">
    <source>
        <dbReference type="EMBL" id="GMK43180.1"/>
    </source>
</evidence>
<dbReference type="InterPro" id="IPR047057">
    <property type="entry name" value="MerR_fam"/>
</dbReference>
<reference evidence="3 4" key="1">
    <citation type="submission" date="2023-05" db="EMBL/GenBank/DDBJ databases">
        <title>Draft genome of Paenibacillus sp. CCS26.</title>
        <authorList>
            <person name="Akita H."/>
            <person name="Shinto Y."/>
            <person name="Kimura Z."/>
        </authorList>
    </citation>
    <scope>NUCLEOTIDE SEQUENCE [LARGE SCALE GENOMIC DNA]</scope>
    <source>
        <strain evidence="3 4">CCS26</strain>
    </source>
</reference>
<dbReference type="SUPFAM" id="SSF46955">
    <property type="entry name" value="Putative DNA-binding domain"/>
    <property type="match status" value="1"/>
</dbReference>
<comment type="caution">
    <text evidence="3">The sequence shown here is derived from an EMBL/GenBank/DDBJ whole genome shotgun (WGS) entry which is preliminary data.</text>
</comment>
<keyword evidence="1" id="KW-0238">DNA-binding</keyword>
<dbReference type="PANTHER" id="PTHR30204:SF58">
    <property type="entry name" value="HTH-TYPE TRANSCRIPTIONAL REGULATOR YFMP"/>
    <property type="match status" value="1"/>
</dbReference>
<dbReference type="PROSITE" id="PS50937">
    <property type="entry name" value="HTH_MERR_2"/>
    <property type="match status" value="1"/>
</dbReference>
<sequence>MDTFTAKQVTEIIQLDDAKMNLRTVRYYTQIGILPPLELVGNKRVYTKKHVQYLRAIITLSRTGETLAAIQEKLSNLSMEEIEKIGDQINLFNPGRILESETHQITEDVAITLSPRLSEEVKQKVIESVSMLLRGDRD</sequence>
<dbReference type="PANTHER" id="PTHR30204">
    <property type="entry name" value="REDOX-CYCLING DRUG-SENSING TRANSCRIPTIONAL ACTIVATOR SOXR"/>
    <property type="match status" value="1"/>
</dbReference>
<gene>
    <name evidence="3" type="ORF">PghCCS26_03070</name>
</gene>
<name>A0ABQ6NF57_9BACL</name>
<dbReference type="Proteomes" id="UP001285921">
    <property type="component" value="Unassembled WGS sequence"/>
</dbReference>
<feature type="domain" description="HTH merR-type" evidence="2">
    <location>
        <begin position="23"/>
        <end position="76"/>
    </location>
</feature>
<evidence type="ECO:0000256" key="1">
    <source>
        <dbReference type="ARBA" id="ARBA00023125"/>
    </source>
</evidence>
<dbReference type="Pfam" id="PF13411">
    <property type="entry name" value="MerR_1"/>
    <property type="match status" value="1"/>
</dbReference>
<evidence type="ECO:0000259" key="2">
    <source>
        <dbReference type="PROSITE" id="PS50937"/>
    </source>
</evidence>
<dbReference type="Gene3D" id="1.10.1660.10">
    <property type="match status" value="1"/>
</dbReference>
<accession>A0ABQ6NF57</accession>
<organism evidence="3 4">
    <name type="scientific">Paenibacillus glycanilyticus</name>
    <dbReference type="NCBI Taxonomy" id="126569"/>
    <lineage>
        <taxon>Bacteria</taxon>
        <taxon>Bacillati</taxon>
        <taxon>Bacillota</taxon>
        <taxon>Bacilli</taxon>
        <taxon>Bacillales</taxon>
        <taxon>Paenibacillaceae</taxon>
        <taxon>Paenibacillus</taxon>
    </lineage>
</organism>
<dbReference type="CDD" id="cd00592">
    <property type="entry name" value="HTH_MerR-like"/>
    <property type="match status" value="1"/>
</dbReference>